<protein>
    <recommendedName>
        <fullName evidence="4">Integral membrane protein</fullName>
    </recommendedName>
</protein>
<feature type="transmembrane region" description="Helical" evidence="1">
    <location>
        <begin position="247"/>
        <end position="266"/>
    </location>
</feature>
<dbReference type="NCBIfam" id="NF038012">
    <property type="entry name" value="DMT_1"/>
    <property type="match status" value="1"/>
</dbReference>
<evidence type="ECO:0000313" key="2">
    <source>
        <dbReference type="EMBL" id="GGU97459.1"/>
    </source>
</evidence>
<comment type="caution">
    <text evidence="2">The sequence shown here is derived from an EMBL/GenBank/DDBJ whole genome shotgun (WGS) entry which is preliminary data.</text>
</comment>
<organism evidence="2 3">
    <name type="scientific">Streptomyces filipinensis</name>
    <dbReference type="NCBI Taxonomy" id="66887"/>
    <lineage>
        <taxon>Bacteria</taxon>
        <taxon>Bacillati</taxon>
        <taxon>Actinomycetota</taxon>
        <taxon>Actinomycetes</taxon>
        <taxon>Kitasatosporales</taxon>
        <taxon>Streptomycetaceae</taxon>
        <taxon>Streptomyces</taxon>
    </lineage>
</organism>
<feature type="transmembrane region" description="Helical" evidence="1">
    <location>
        <begin position="150"/>
        <end position="169"/>
    </location>
</feature>
<proteinExistence type="predicted"/>
<dbReference type="PANTHER" id="PTHR40761">
    <property type="entry name" value="CONSERVED INTEGRAL MEMBRANE ALANINE VALINE AND LEUCINE RICH PROTEIN-RELATED"/>
    <property type="match status" value="1"/>
</dbReference>
<dbReference type="InterPro" id="IPR037185">
    <property type="entry name" value="EmrE-like"/>
</dbReference>
<dbReference type="Proteomes" id="UP000618795">
    <property type="component" value="Unassembled WGS sequence"/>
</dbReference>
<feature type="transmembrane region" description="Helical" evidence="1">
    <location>
        <begin position="121"/>
        <end position="138"/>
    </location>
</feature>
<keyword evidence="1" id="KW-1133">Transmembrane helix</keyword>
<feature type="transmembrane region" description="Helical" evidence="1">
    <location>
        <begin position="300"/>
        <end position="321"/>
    </location>
</feature>
<dbReference type="EMBL" id="BMTD01000007">
    <property type="protein sequence ID" value="GGU97459.1"/>
    <property type="molecule type" value="Genomic_DNA"/>
</dbReference>
<dbReference type="PANTHER" id="PTHR40761:SF1">
    <property type="entry name" value="CONSERVED INTEGRAL MEMBRANE ALANINE VALINE AND LEUCINE RICH PROTEIN-RELATED"/>
    <property type="match status" value="1"/>
</dbReference>
<sequence>MVPRDALPSPVTRPPARLTGAVTRRPATAVRRLKGPKLLAEASRRQETVVIELAAVFAVAGAASNAVGTAFQRKAASASSHGGLRLLAELVRRPFWVIGMCGVVCAALFQSLALVNGPLALVQPLFILELPFALLVAAPLMHKRLPRSGWWGVGGCVAGLAVLLIAAAPHGATDHAPLTRWLPALCLGLGAMAAAVLLARRSHSPARRAALLAAASATGNALTAALLKSASGTFADHGFTAFLRSWQTYGFALTGAVAVILLENALQAGPLAAAQPALTIGDAVVSLTLGMTLFDERVRTGWWLLPEACGALLIVVGVVVLSQAVQHITVAPVTAGQRHPAT</sequence>
<dbReference type="AlphaFoldDB" id="A0A918IBH8"/>
<keyword evidence="1" id="KW-0812">Transmembrane</keyword>
<reference evidence="2" key="1">
    <citation type="journal article" date="2014" name="Int. J. Syst. Evol. Microbiol.">
        <title>Complete genome sequence of Corynebacterium casei LMG S-19264T (=DSM 44701T), isolated from a smear-ripened cheese.</title>
        <authorList>
            <consortium name="US DOE Joint Genome Institute (JGI-PGF)"/>
            <person name="Walter F."/>
            <person name="Albersmeier A."/>
            <person name="Kalinowski J."/>
            <person name="Ruckert C."/>
        </authorList>
    </citation>
    <scope>NUCLEOTIDE SEQUENCE</scope>
    <source>
        <strain evidence="2">JCM 4369</strain>
    </source>
</reference>
<name>A0A918IBH8_9ACTN</name>
<accession>A0A918IBH8</accession>
<gene>
    <name evidence="2" type="ORF">GCM10010260_36610</name>
</gene>
<keyword evidence="3" id="KW-1185">Reference proteome</keyword>
<reference evidence="2" key="2">
    <citation type="submission" date="2020-09" db="EMBL/GenBank/DDBJ databases">
        <authorList>
            <person name="Sun Q."/>
            <person name="Ohkuma M."/>
        </authorList>
    </citation>
    <scope>NUCLEOTIDE SEQUENCE</scope>
    <source>
        <strain evidence="2">JCM 4369</strain>
    </source>
</reference>
<feature type="transmembrane region" description="Helical" evidence="1">
    <location>
        <begin position="181"/>
        <end position="198"/>
    </location>
</feature>
<feature type="transmembrane region" description="Helical" evidence="1">
    <location>
        <begin position="95"/>
        <end position="115"/>
    </location>
</feature>
<keyword evidence="1" id="KW-0472">Membrane</keyword>
<evidence type="ECO:0000256" key="1">
    <source>
        <dbReference type="SAM" id="Phobius"/>
    </source>
</evidence>
<evidence type="ECO:0000313" key="3">
    <source>
        <dbReference type="Proteomes" id="UP000618795"/>
    </source>
</evidence>
<dbReference type="Gene3D" id="1.10.3730.20">
    <property type="match status" value="1"/>
</dbReference>
<feature type="transmembrane region" description="Helical" evidence="1">
    <location>
        <begin position="273"/>
        <end position="294"/>
    </location>
</feature>
<evidence type="ECO:0008006" key="4">
    <source>
        <dbReference type="Google" id="ProtNLM"/>
    </source>
</evidence>
<dbReference type="SUPFAM" id="SSF103481">
    <property type="entry name" value="Multidrug resistance efflux transporter EmrE"/>
    <property type="match status" value="1"/>
</dbReference>